<evidence type="ECO:0000313" key="1">
    <source>
        <dbReference type="EMBL" id="QKG23168.1"/>
    </source>
</evidence>
<proteinExistence type="predicted"/>
<dbReference type="Proteomes" id="UP000501240">
    <property type="component" value="Chromosome"/>
</dbReference>
<reference evidence="1 2" key="1">
    <citation type="submission" date="2020-05" db="EMBL/GenBank/DDBJ databases">
        <title>Actinomadura verrucosospora NRRL-B18236 (PFL_A860) Genome sequencing and assembly.</title>
        <authorList>
            <person name="Samborskyy M."/>
        </authorList>
    </citation>
    <scope>NUCLEOTIDE SEQUENCE [LARGE SCALE GENOMIC DNA]</scope>
    <source>
        <strain evidence="1 2">NRRL:B18236</strain>
    </source>
</reference>
<accession>A0A7D4AP73</accession>
<gene>
    <name evidence="1" type="ORF">ACTIVE_4809</name>
</gene>
<organism evidence="1 2">
    <name type="scientific">Actinomadura verrucosospora</name>
    <dbReference type="NCBI Taxonomy" id="46165"/>
    <lineage>
        <taxon>Bacteria</taxon>
        <taxon>Bacillati</taxon>
        <taxon>Actinomycetota</taxon>
        <taxon>Actinomycetes</taxon>
        <taxon>Streptosporangiales</taxon>
        <taxon>Thermomonosporaceae</taxon>
        <taxon>Actinomadura</taxon>
    </lineage>
</organism>
<sequence length="25" mass="3101">MLPYRIRQRSVQQIDDLQDITERLI</sequence>
<keyword evidence="2" id="KW-1185">Reference proteome</keyword>
<dbReference type="AlphaFoldDB" id="A0A7D4AP73"/>
<name>A0A7D4AP73_ACTVE</name>
<evidence type="ECO:0000313" key="2">
    <source>
        <dbReference type="Proteomes" id="UP000501240"/>
    </source>
</evidence>
<protein>
    <submittedName>
        <fullName evidence="1">Uncharacterized protein</fullName>
    </submittedName>
</protein>
<dbReference type="EMBL" id="CP053892">
    <property type="protein sequence ID" value="QKG23168.1"/>
    <property type="molecule type" value="Genomic_DNA"/>
</dbReference>